<protein>
    <submittedName>
        <fullName evidence="1">ABC-type transporter Mla subunit MlaD</fullName>
    </submittedName>
</protein>
<name>A0ABU0BP52_9HYPH</name>
<dbReference type="EMBL" id="JAUSVF010000001">
    <property type="protein sequence ID" value="MDQ0320013.1"/>
    <property type="molecule type" value="Genomic_DNA"/>
</dbReference>
<keyword evidence="2" id="KW-1185">Reference proteome</keyword>
<sequence length="86" mass="9485">MEIFPDRPGRAMGGILVLQSIAAQLLASHPNGTEFLDHLETLSAGLQPKKEDPEDLSDFLTEVARGADETLQEIKRAVQEITRTKQ</sequence>
<reference evidence="1 2" key="1">
    <citation type="submission" date="2023-07" db="EMBL/GenBank/DDBJ databases">
        <title>Genomic Encyclopedia of Type Strains, Phase IV (KMG-IV): sequencing the most valuable type-strain genomes for metagenomic binning, comparative biology and taxonomic classification.</title>
        <authorList>
            <person name="Goeker M."/>
        </authorList>
    </citation>
    <scope>NUCLEOTIDE SEQUENCE [LARGE SCALE GENOMIC DNA]</scope>
    <source>
        <strain evidence="1 2">DSM 1112</strain>
    </source>
</reference>
<evidence type="ECO:0000313" key="2">
    <source>
        <dbReference type="Proteomes" id="UP001230207"/>
    </source>
</evidence>
<evidence type="ECO:0000313" key="1">
    <source>
        <dbReference type="EMBL" id="MDQ0320013.1"/>
    </source>
</evidence>
<organism evidence="1 2">
    <name type="scientific">Pararhizobium capsulatum DSM 1112</name>
    <dbReference type="NCBI Taxonomy" id="1121113"/>
    <lineage>
        <taxon>Bacteria</taxon>
        <taxon>Pseudomonadati</taxon>
        <taxon>Pseudomonadota</taxon>
        <taxon>Alphaproteobacteria</taxon>
        <taxon>Hyphomicrobiales</taxon>
        <taxon>Rhizobiaceae</taxon>
        <taxon>Rhizobium/Agrobacterium group</taxon>
        <taxon>Pararhizobium</taxon>
    </lineage>
</organism>
<proteinExistence type="predicted"/>
<dbReference type="RefSeq" id="WP_307229375.1">
    <property type="nucleotide sequence ID" value="NZ_JAUSVF010000001.1"/>
</dbReference>
<gene>
    <name evidence="1" type="ORF">QO002_002151</name>
</gene>
<comment type="caution">
    <text evidence="1">The sequence shown here is derived from an EMBL/GenBank/DDBJ whole genome shotgun (WGS) entry which is preliminary data.</text>
</comment>
<dbReference type="Proteomes" id="UP001230207">
    <property type="component" value="Unassembled WGS sequence"/>
</dbReference>
<accession>A0ABU0BP52</accession>